<keyword evidence="5" id="KW-0804">Transcription</keyword>
<dbReference type="PANTHER" id="PTHR30346">
    <property type="entry name" value="TRANSCRIPTIONAL DUAL REGULATOR HCAR-RELATED"/>
    <property type="match status" value="1"/>
</dbReference>
<dbReference type="PROSITE" id="PS50931">
    <property type="entry name" value="HTH_LYSR"/>
    <property type="match status" value="1"/>
</dbReference>
<dbReference type="InterPro" id="IPR036388">
    <property type="entry name" value="WH-like_DNA-bd_sf"/>
</dbReference>
<dbReference type="Gene3D" id="1.10.10.10">
    <property type="entry name" value="Winged helix-like DNA-binding domain superfamily/Winged helix DNA-binding domain"/>
    <property type="match status" value="1"/>
</dbReference>
<evidence type="ECO:0000256" key="3">
    <source>
        <dbReference type="ARBA" id="ARBA00023125"/>
    </source>
</evidence>
<dbReference type="CDD" id="cd08414">
    <property type="entry name" value="PBP2_LTTR_aromatics_like"/>
    <property type="match status" value="1"/>
</dbReference>
<protein>
    <submittedName>
        <fullName evidence="7">LysR family transcriptional regulator</fullName>
    </submittedName>
</protein>
<reference evidence="7 8" key="1">
    <citation type="submission" date="2021-06" db="EMBL/GenBank/DDBJ databases">
        <title>Actinomycetes sequencing.</title>
        <authorList>
            <person name="Shan Q."/>
        </authorList>
    </citation>
    <scope>NUCLEOTIDE SEQUENCE [LARGE SCALE GENOMIC DNA]</scope>
    <source>
        <strain evidence="7 8">NEAU-G5</strain>
    </source>
</reference>
<keyword evidence="4" id="KW-0010">Activator</keyword>
<dbReference type="Gene3D" id="3.40.190.10">
    <property type="entry name" value="Periplasmic binding protein-like II"/>
    <property type="match status" value="2"/>
</dbReference>
<evidence type="ECO:0000259" key="6">
    <source>
        <dbReference type="PROSITE" id="PS50931"/>
    </source>
</evidence>
<sequence length="314" mass="33437">MELRHLRYFATVADTKHFGRAAERLHMAQPALSQAIRQLEAELGAALFTRTTRQVALTPAGEFLLGEAHRVLDTVEDSVRGVRRISDGRLGQVRMGFTGTAALSHLPRIARRLQHELPDVALEIHSDLLTSAQCDRLRAGSLDLGVLRPPLRGEQLDLRVLEVESLILAVPADHRLAVEPIIAMADLRAEGFICYAGRDSVVNTAVVRSCRAAGFSPQVAHEASGTGVLLALVAGGLGVAVVPASARALPLAGVVFRELADAETVELALAWRRDIDSPVVHSVLDALAVTLAPEGAAASGAAPTSNDEPVEARR</sequence>
<evidence type="ECO:0000256" key="4">
    <source>
        <dbReference type="ARBA" id="ARBA00023159"/>
    </source>
</evidence>
<dbReference type="PANTHER" id="PTHR30346:SF30">
    <property type="entry name" value="SMALL NEUTRAL PROTEASE REGULATORY PROTEIN"/>
    <property type="match status" value="1"/>
</dbReference>
<comment type="caution">
    <text evidence="7">The sequence shown here is derived from an EMBL/GenBank/DDBJ whole genome shotgun (WGS) entry which is preliminary data.</text>
</comment>
<dbReference type="Pfam" id="PF03466">
    <property type="entry name" value="LysR_substrate"/>
    <property type="match status" value="1"/>
</dbReference>
<dbReference type="SUPFAM" id="SSF46785">
    <property type="entry name" value="Winged helix' DNA-binding domain"/>
    <property type="match status" value="1"/>
</dbReference>
<dbReference type="EMBL" id="JAHKNI010000026">
    <property type="protein sequence ID" value="MBU3067859.1"/>
    <property type="molecule type" value="Genomic_DNA"/>
</dbReference>
<accession>A0ABS6BFA0</accession>
<keyword evidence="8" id="KW-1185">Reference proteome</keyword>
<organism evidence="7 8">
    <name type="scientific">Nocardia albiluteola</name>
    <dbReference type="NCBI Taxonomy" id="2842303"/>
    <lineage>
        <taxon>Bacteria</taxon>
        <taxon>Bacillati</taxon>
        <taxon>Actinomycetota</taxon>
        <taxon>Actinomycetes</taxon>
        <taxon>Mycobacteriales</taxon>
        <taxon>Nocardiaceae</taxon>
        <taxon>Nocardia</taxon>
    </lineage>
</organism>
<name>A0ABS6BFA0_9NOCA</name>
<evidence type="ECO:0000256" key="5">
    <source>
        <dbReference type="ARBA" id="ARBA00023163"/>
    </source>
</evidence>
<keyword evidence="2" id="KW-0805">Transcription regulation</keyword>
<evidence type="ECO:0000256" key="2">
    <source>
        <dbReference type="ARBA" id="ARBA00023015"/>
    </source>
</evidence>
<dbReference type="InterPro" id="IPR005119">
    <property type="entry name" value="LysR_subst-bd"/>
</dbReference>
<dbReference type="PRINTS" id="PR00039">
    <property type="entry name" value="HTHLYSR"/>
</dbReference>
<gene>
    <name evidence="7" type="ORF">KO481_40890</name>
</gene>
<dbReference type="InterPro" id="IPR036390">
    <property type="entry name" value="WH_DNA-bd_sf"/>
</dbReference>
<evidence type="ECO:0000256" key="1">
    <source>
        <dbReference type="ARBA" id="ARBA00009437"/>
    </source>
</evidence>
<dbReference type="Proteomes" id="UP000733379">
    <property type="component" value="Unassembled WGS sequence"/>
</dbReference>
<comment type="similarity">
    <text evidence="1">Belongs to the LysR transcriptional regulatory family.</text>
</comment>
<feature type="domain" description="HTH lysR-type" evidence="6">
    <location>
        <begin position="1"/>
        <end position="58"/>
    </location>
</feature>
<dbReference type="Pfam" id="PF00126">
    <property type="entry name" value="HTH_1"/>
    <property type="match status" value="1"/>
</dbReference>
<evidence type="ECO:0000313" key="8">
    <source>
        <dbReference type="Proteomes" id="UP000733379"/>
    </source>
</evidence>
<dbReference type="RefSeq" id="WP_215923941.1">
    <property type="nucleotide sequence ID" value="NZ_JAHKNI010000026.1"/>
</dbReference>
<dbReference type="SUPFAM" id="SSF53850">
    <property type="entry name" value="Periplasmic binding protein-like II"/>
    <property type="match status" value="1"/>
</dbReference>
<dbReference type="InterPro" id="IPR000847">
    <property type="entry name" value="LysR_HTH_N"/>
</dbReference>
<evidence type="ECO:0000313" key="7">
    <source>
        <dbReference type="EMBL" id="MBU3067859.1"/>
    </source>
</evidence>
<proteinExistence type="inferred from homology"/>
<keyword evidence="3" id="KW-0238">DNA-binding</keyword>